<gene>
    <name evidence="1" type="primary">Dper\GL17099</name>
    <name evidence="1" type="ORF">Dper_GL17099</name>
</gene>
<organism evidence="2">
    <name type="scientific">Drosophila persimilis</name>
    <name type="common">Fruit fly</name>
    <dbReference type="NCBI Taxonomy" id="7234"/>
    <lineage>
        <taxon>Eukaryota</taxon>
        <taxon>Metazoa</taxon>
        <taxon>Ecdysozoa</taxon>
        <taxon>Arthropoda</taxon>
        <taxon>Hexapoda</taxon>
        <taxon>Insecta</taxon>
        <taxon>Pterygota</taxon>
        <taxon>Neoptera</taxon>
        <taxon>Endopterygota</taxon>
        <taxon>Diptera</taxon>
        <taxon>Brachycera</taxon>
        <taxon>Muscomorpha</taxon>
        <taxon>Ephydroidea</taxon>
        <taxon>Drosophilidae</taxon>
        <taxon>Drosophila</taxon>
        <taxon>Sophophora</taxon>
    </lineage>
</organism>
<dbReference type="Proteomes" id="UP000008744">
    <property type="component" value="Unassembled WGS sequence"/>
</dbReference>
<accession>B4GGP7</accession>
<evidence type="ECO:0000313" key="2">
    <source>
        <dbReference type="Proteomes" id="UP000008744"/>
    </source>
</evidence>
<dbReference type="HOGENOM" id="CLU_2906444_0_0_1"/>
<reference evidence="1 2" key="1">
    <citation type="journal article" date="2007" name="Nature">
        <title>Evolution of genes and genomes on the Drosophila phylogeny.</title>
        <authorList>
            <consortium name="Drosophila 12 Genomes Consortium"/>
            <person name="Clark A.G."/>
            <person name="Eisen M.B."/>
            <person name="Smith D.R."/>
            <person name="Bergman C.M."/>
            <person name="Oliver B."/>
            <person name="Markow T.A."/>
            <person name="Kaufman T.C."/>
            <person name="Kellis M."/>
            <person name="Gelbart W."/>
            <person name="Iyer V.N."/>
            <person name="Pollard D.A."/>
            <person name="Sackton T.B."/>
            <person name="Larracuente A.M."/>
            <person name="Singh N.D."/>
            <person name="Abad J.P."/>
            <person name="Abt D.N."/>
            <person name="Adryan B."/>
            <person name="Aguade M."/>
            <person name="Akashi H."/>
            <person name="Anderson W.W."/>
            <person name="Aquadro C.F."/>
            <person name="Ardell D.H."/>
            <person name="Arguello R."/>
            <person name="Artieri C.G."/>
            <person name="Barbash D.A."/>
            <person name="Barker D."/>
            <person name="Barsanti P."/>
            <person name="Batterham P."/>
            <person name="Batzoglou S."/>
            <person name="Begun D."/>
            <person name="Bhutkar A."/>
            <person name="Blanco E."/>
            <person name="Bosak S.A."/>
            <person name="Bradley R.K."/>
            <person name="Brand A.D."/>
            <person name="Brent M.R."/>
            <person name="Brooks A.N."/>
            <person name="Brown R.H."/>
            <person name="Butlin R.K."/>
            <person name="Caggese C."/>
            <person name="Calvi B.R."/>
            <person name="Bernardo de Carvalho A."/>
            <person name="Caspi A."/>
            <person name="Castrezana S."/>
            <person name="Celniker S.E."/>
            <person name="Chang J.L."/>
            <person name="Chapple C."/>
            <person name="Chatterji S."/>
            <person name="Chinwalla A."/>
            <person name="Civetta A."/>
            <person name="Clifton S.W."/>
            <person name="Comeron J.M."/>
            <person name="Costello J.C."/>
            <person name="Coyne J.A."/>
            <person name="Daub J."/>
            <person name="David R.G."/>
            <person name="Delcher A.L."/>
            <person name="Delehaunty K."/>
            <person name="Do C.B."/>
            <person name="Ebling H."/>
            <person name="Edwards K."/>
            <person name="Eickbush T."/>
            <person name="Evans J.D."/>
            <person name="Filipski A."/>
            <person name="Findeiss S."/>
            <person name="Freyhult E."/>
            <person name="Fulton L."/>
            <person name="Fulton R."/>
            <person name="Garcia A.C."/>
            <person name="Gardiner A."/>
            <person name="Garfield D.A."/>
            <person name="Garvin B.E."/>
            <person name="Gibson G."/>
            <person name="Gilbert D."/>
            <person name="Gnerre S."/>
            <person name="Godfrey J."/>
            <person name="Good R."/>
            <person name="Gotea V."/>
            <person name="Gravely B."/>
            <person name="Greenberg A.J."/>
            <person name="Griffiths-Jones S."/>
            <person name="Gross S."/>
            <person name="Guigo R."/>
            <person name="Gustafson E.A."/>
            <person name="Haerty W."/>
            <person name="Hahn M.W."/>
            <person name="Halligan D.L."/>
            <person name="Halpern A.L."/>
            <person name="Halter G.M."/>
            <person name="Han M.V."/>
            <person name="Heger A."/>
            <person name="Hillier L."/>
            <person name="Hinrichs A.S."/>
            <person name="Holmes I."/>
            <person name="Hoskins R.A."/>
            <person name="Hubisz M.J."/>
            <person name="Hultmark D."/>
            <person name="Huntley M.A."/>
            <person name="Jaffe D.B."/>
            <person name="Jagadeeshan S."/>
            <person name="Jeck W.R."/>
            <person name="Johnson J."/>
            <person name="Jones C.D."/>
            <person name="Jordan W.C."/>
            <person name="Karpen G.H."/>
            <person name="Kataoka E."/>
            <person name="Keightley P.D."/>
            <person name="Kheradpour P."/>
            <person name="Kirkness E.F."/>
            <person name="Koerich L.B."/>
            <person name="Kristiansen K."/>
            <person name="Kudrna D."/>
            <person name="Kulathinal R.J."/>
            <person name="Kumar S."/>
            <person name="Kwok R."/>
            <person name="Lander E."/>
            <person name="Langley C.H."/>
            <person name="Lapoint R."/>
            <person name="Lazzaro B.P."/>
            <person name="Lee S.J."/>
            <person name="Levesque L."/>
            <person name="Li R."/>
            <person name="Lin C.F."/>
            <person name="Lin M.F."/>
            <person name="Lindblad-Toh K."/>
            <person name="Llopart A."/>
            <person name="Long M."/>
            <person name="Low L."/>
            <person name="Lozovsky E."/>
            <person name="Lu J."/>
            <person name="Luo M."/>
            <person name="Machado C.A."/>
            <person name="Makalowski W."/>
            <person name="Marzo M."/>
            <person name="Matsuda M."/>
            <person name="Matzkin L."/>
            <person name="McAllister B."/>
            <person name="McBride C.S."/>
            <person name="McKernan B."/>
            <person name="McKernan K."/>
            <person name="Mendez-Lago M."/>
            <person name="Minx P."/>
            <person name="Mollenhauer M.U."/>
            <person name="Montooth K."/>
            <person name="Mount S.M."/>
            <person name="Mu X."/>
            <person name="Myers E."/>
            <person name="Negre B."/>
            <person name="Newfeld S."/>
            <person name="Nielsen R."/>
            <person name="Noor M.A."/>
            <person name="O'Grady P."/>
            <person name="Pachter L."/>
            <person name="Papaceit M."/>
            <person name="Parisi M.J."/>
            <person name="Parisi M."/>
            <person name="Parts L."/>
            <person name="Pedersen J.S."/>
            <person name="Pesole G."/>
            <person name="Phillippy A.M."/>
            <person name="Ponting C.P."/>
            <person name="Pop M."/>
            <person name="Porcelli D."/>
            <person name="Powell J.R."/>
            <person name="Prohaska S."/>
            <person name="Pruitt K."/>
            <person name="Puig M."/>
            <person name="Quesneville H."/>
            <person name="Ram K.R."/>
            <person name="Rand D."/>
            <person name="Rasmussen M.D."/>
            <person name="Reed L.K."/>
            <person name="Reenan R."/>
            <person name="Reily A."/>
            <person name="Remington K.A."/>
            <person name="Rieger T.T."/>
            <person name="Ritchie M.G."/>
            <person name="Robin C."/>
            <person name="Rogers Y.H."/>
            <person name="Rohde C."/>
            <person name="Rozas J."/>
            <person name="Rubenfield M.J."/>
            <person name="Ruiz A."/>
            <person name="Russo S."/>
            <person name="Salzberg S.L."/>
            <person name="Sanchez-Gracia A."/>
            <person name="Saranga D.J."/>
            <person name="Sato H."/>
            <person name="Schaeffer S.W."/>
            <person name="Schatz M.C."/>
            <person name="Schlenke T."/>
            <person name="Schwartz R."/>
            <person name="Segarra C."/>
            <person name="Singh R.S."/>
            <person name="Sirot L."/>
            <person name="Sirota M."/>
            <person name="Sisneros N.B."/>
            <person name="Smith C.D."/>
            <person name="Smith T.F."/>
            <person name="Spieth J."/>
            <person name="Stage D.E."/>
            <person name="Stark A."/>
            <person name="Stephan W."/>
            <person name="Strausberg R.L."/>
            <person name="Strempel S."/>
            <person name="Sturgill D."/>
            <person name="Sutton G."/>
            <person name="Sutton G.G."/>
            <person name="Tao W."/>
            <person name="Teichmann S."/>
            <person name="Tobari Y.N."/>
            <person name="Tomimura Y."/>
            <person name="Tsolas J.M."/>
            <person name="Valente V.L."/>
            <person name="Venter E."/>
            <person name="Venter J.C."/>
            <person name="Vicario S."/>
            <person name="Vieira F.G."/>
            <person name="Vilella A.J."/>
            <person name="Villasante A."/>
            <person name="Walenz B."/>
            <person name="Wang J."/>
            <person name="Wasserman M."/>
            <person name="Watts T."/>
            <person name="Wilson D."/>
            <person name="Wilson R.K."/>
            <person name="Wing R.A."/>
            <person name="Wolfner M.F."/>
            <person name="Wong A."/>
            <person name="Wong G.K."/>
            <person name="Wu C.I."/>
            <person name="Wu G."/>
            <person name="Yamamoto D."/>
            <person name="Yang H.P."/>
            <person name="Yang S.P."/>
            <person name="Yorke J.A."/>
            <person name="Yoshida K."/>
            <person name="Zdobnov E."/>
            <person name="Zhang P."/>
            <person name="Zhang Y."/>
            <person name="Zimin A.V."/>
            <person name="Baldwin J."/>
            <person name="Abdouelleil A."/>
            <person name="Abdulkadir J."/>
            <person name="Abebe A."/>
            <person name="Abera B."/>
            <person name="Abreu J."/>
            <person name="Acer S.C."/>
            <person name="Aftuck L."/>
            <person name="Alexander A."/>
            <person name="An P."/>
            <person name="Anderson E."/>
            <person name="Anderson S."/>
            <person name="Arachi H."/>
            <person name="Azer M."/>
            <person name="Bachantsang P."/>
            <person name="Barry A."/>
            <person name="Bayul T."/>
            <person name="Berlin A."/>
            <person name="Bessette D."/>
            <person name="Bloom T."/>
            <person name="Blye J."/>
            <person name="Boguslavskiy L."/>
            <person name="Bonnet C."/>
            <person name="Boukhgalter B."/>
            <person name="Bourzgui I."/>
            <person name="Brown A."/>
            <person name="Cahill P."/>
            <person name="Channer S."/>
            <person name="Cheshatsang Y."/>
            <person name="Chuda L."/>
            <person name="Citroen M."/>
            <person name="Collymore A."/>
            <person name="Cooke P."/>
            <person name="Costello M."/>
            <person name="D'Aco K."/>
            <person name="Daza R."/>
            <person name="De Haan G."/>
            <person name="DeGray S."/>
            <person name="DeMaso C."/>
            <person name="Dhargay N."/>
            <person name="Dooley K."/>
            <person name="Dooley E."/>
            <person name="Doricent M."/>
            <person name="Dorje P."/>
            <person name="Dorjee K."/>
            <person name="Dupes A."/>
            <person name="Elong R."/>
            <person name="Falk J."/>
            <person name="Farina A."/>
            <person name="Faro S."/>
            <person name="Ferguson D."/>
            <person name="Fisher S."/>
            <person name="Foley C.D."/>
            <person name="Franke A."/>
            <person name="Friedrich D."/>
            <person name="Gadbois L."/>
            <person name="Gearin G."/>
            <person name="Gearin C.R."/>
            <person name="Giannoukos G."/>
            <person name="Goode T."/>
            <person name="Graham J."/>
            <person name="Grandbois E."/>
            <person name="Grewal S."/>
            <person name="Gyaltsen K."/>
            <person name="Hafez N."/>
            <person name="Hagos B."/>
            <person name="Hall J."/>
            <person name="Henson C."/>
            <person name="Hollinger A."/>
            <person name="Honan T."/>
            <person name="Huard M.D."/>
            <person name="Hughes L."/>
            <person name="Hurhula B."/>
            <person name="Husby M.E."/>
            <person name="Kamat A."/>
            <person name="Kanga B."/>
            <person name="Kashin S."/>
            <person name="Khazanovich D."/>
            <person name="Kisner P."/>
            <person name="Lance K."/>
            <person name="Lara M."/>
            <person name="Lee W."/>
            <person name="Lennon N."/>
            <person name="Letendre F."/>
            <person name="LeVine R."/>
            <person name="Lipovsky A."/>
            <person name="Liu X."/>
            <person name="Liu J."/>
            <person name="Liu S."/>
            <person name="Lokyitsang T."/>
            <person name="Lokyitsang Y."/>
            <person name="Lubonja R."/>
            <person name="Lui A."/>
            <person name="MacDonald P."/>
            <person name="Magnisalis V."/>
            <person name="Maru K."/>
            <person name="Matthews C."/>
            <person name="McCusker W."/>
            <person name="McDonough S."/>
            <person name="Mehta T."/>
            <person name="Meldrim J."/>
            <person name="Meneus L."/>
            <person name="Mihai O."/>
            <person name="Mihalev A."/>
            <person name="Mihova T."/>
            <person name="Mittelman R."/>
            <person name="Mlenga V."/>
            <person name="Montmayeur A."/>
            <person name="Mulrain L."/>
            <person name="Navidi A."/>
            <person name="Naylor J."/>
            <person name="Negash T."/>
            <person name="Nguyen T."/>
            <person name="Nguyen N."/>
            <person name="Nicol R."/>
            <person name="Norbu C."/>
            <person name="Norbu N."/>
            <person name="Novod N."/>
            <person name="O'Neill B."/>
            <person name="Osman S."/>
            <person name="Markiewicz E."/>
            <person name="Oyono O.L."/>
            <person name="Patti C."/>
            <person name="Phunkhang P."/>
            <person name="Pierre F."/>
            <person name="Priest M."/>
            <person name="Raghuraman S."/>
            <person name="Rege F."/>
            <person name="Reyes R."/>
            <person name="Rise C."/>
            <person name="Rogov P."/>
            <person name="Ross K."/>
            <person name="Ryan E."/>
            <person name="Settipalli S."/>
            <person name="Shea T."/>
            <person name="Sherpa N."/>
            <person name="Shi L."/>
            <person name="Shih D."/>
            <person name="Sparrow T."/>
            <person name="Spaulding J."/>
            <person name="Stalker J."/>
            <person name="Stange-Thomann N."/>
            <person name="Stavropoulos S."/>
            <person name="Stone C."/>
            <person name="Strader C."/>
            <person name="Tesfaye S."/>
            <person name="Thomson T."/>
            <person name="Thoulutsang Y."/>
            <person name="Thoulutsang D."/>
            <person name="Topham K."/>
            <person name="Topping I."/>
            <person name="Tsamla T."/>
            <person name="Vassiliev H."/>
            <person name="Vo A."/>
            <person name="Wangchuk T."/>
            <person name="Wangdi T."/>
            <person name="Weiand M."/>
            <person name="Wilkinson J."/>
            <person name="Wilson A."/>
            <person name="Yadav S."/>
            <person name="Young G."/>
            <person name="Yu Q."/>
            <person name="Zembek L."/>
            <person name="Zhong D."/>
            <person name="Zimmer A."/>
            <person name="Zwirko Z."/>
            <person name="Jaffe D.B."/>
            <person name="Alvarez P."/>
            <person name="Brockman W."/>
            <person name="Butler J."/>
            <person name="Chin C."/>
            <person name="Gnerre S."/>
            <person name="Grabherr M."/>
            <person name="Kleber M."/>
            <person name="Mauceli E."/>
            <person name="MacCallum I."/>
        </authorList>
    </citation>
    <scope>NUCLEOTIDE SEQUENCE [LARGE SCALE GENOMIC DNA]</scope>
    <source>
        <strain evidence="2">MSH-3 / Tucson 14011-0111.49</strain>
    </source>
</reference>
<name>B4GGP7_DROPE</name>
<proteinExistence type="predicted"/>
<dbReference type="AlphaFoldDB" id="B4GGP7"/>
<evidence type="ECO:0000313" key="1">
    <source>
        <dbReference type="EMBL" id="EDW35667.1"/>
    </source>
</evidence>
<sequence>MPNFVQDSVGHLRSMPGVFISYILKQRPDDKLDPKLLSPVGPSFVRYELARADEARLGIMKM</sequence>
<dbReference type="EMBL" id="CH479183">
    <property type="protein sequence ID" value="EDW35667.1"/>
    <property type="molecule type" value="Genomic_DNA"/>
</dbReference>
<protein>
    <submittedName>
        <fullName evidence="1">GL17099</fullName>
    </submittedName>
</protein>
<keyword evidence="2" id="KW-1185">Reference proteome</keyword>